<dbReference type="GO" id="GO:0031053">
    <property type="term" value="P:primary miRNA processing"/>
    <property type="evidence" value="ECO:0007669"/>
    <property type="project" value="TreeGrafter"/>
</dbReference>
<dbReference type="PaxDb" id="121845-A0A1S4ERE9"/>
<dbReference type="GO" id="GO:0031054">
    <property type="term" value="P:pre-miRNA processing"/>
    <property type="evidence" value="ECO:0007669"/>
    <property type="project" value="TreeGrafter"/>
</dbReference>
<keyword evidence="1" id="KW-0694">RNA-binding</keyword>
<dbReference type="GeneID" id="108254270"/>
<accession>A0A1S4ERE9</accession>
<dbReference type="GO" id="GO:0004525">
    <property type="term" value="F:ribonuclease III activity"/>
    <property type="evidence" value="ECO:0007669"/>
    <property type="project" value="TreeGrafter"/>
</dbReference>
<dbReference type="KEGG" id="dci:108254270"/>
<feature type="non-terminal residue" evidence="4">
    <location>
        <position position="229"/>
    </location>
</feature>
<evidence type="ECO:0000313" key="4">
    <source>
        <dbReference type="RefSeq" id="XP_017304765.2"/>
    </source>
</evidence>
<dbReference type="AlphaFoldDB" id="A0A1S4ERE9"/>
<dbReference type="GO" id="GO:0070877">
    <property type="term" value="C:microprocessor complex"/>
    <property type="evidence" value="ECO:0007669"/>
    <property type="project" value="TreeGrafter"/>
</dbReference>
<dbReference type="Proteomes" id="UP000079169">
    <property type="component" value="Unplaced"/>
</dbReference>
<feature type="compositionally biased region" description="Polar residues" evidence="2">
    <location>
        <begin position="1"/>
        <end position="10"/>
    </location>
</feature>
<evidence type="ECO:0000256" key="2">
    <source>
        <dbReference type="SAM" id="MobiDB-lite"/>
    </source>
</evidence>
<feature type="compositionally biased region" description="Low complexity" evidence="2">
    <location>
        <begin position="11"/>
        <end position="21"/>
    </location>
</feature>
<dbReference type="STRING" id="121845.A0A1S4ERE9"/>
<evidence type="ECO:0000256" key="1">
    <source>
        <dbReference type="ARBA" id="ARBA00022884"/>
    </source>
</evidence>
<keyword evidence="3" id="KW-1185">Reference proteome</keyword>
<sequence length="229" mass="26480">CSHCASNPTVSSGSESSSDSSSGEEDAEEDNWMMELQLKQNHPDRLHPELWFNDKGEMNDGPLCRCSSKSRRSGIRHNIYAGEDEQAFCNPDTNNADKLYHYRVTVSPPTNFLINKPTVIEHDNQEFIFEGFSLFSHHPLEKLPTCKVIRFNIQYTIVYIEEKVPNGFTVKDTELFFNYLFHEILELVDLDLKSANNKDGCPQFHIMPRFVRELKDNGKELLPMYRVLE</sequence>
<feature type="non-terminal residue" evidence="4">
    <location>
        <position position="1"/>
    </location>
</feature>
<dbReference type="GO" id="GO:0003723">
    <property type="term" value="F:RNA binding"/>
    <property type="evidence" value="ECO:0007669"/>
    <property type="project" value="UniProtKB-KW"/>
</dbReference>
<evidence type="ECO:0000313" key="3">
    <source>
        <dbReference type="Proteomes" id="UP000079169"/>
    </source>
</evidence>
<dbReference type="PANTHER" id="PTHR11207:SF0">
    <property type="entry name" value="RIBONUCLEASE 3"/>
    <property type="match status" value="1"/>
</dbReference>
<organism evidence="3 4">
    <name type="scientific">Diaphorina citri</name>
    <name type="common">Asian citrus psyllid</name>
    <dbReference type="NCBI Taxonomy" id="121845"/>
    <lineage>
        <taxon>Eukaryota</taxon>
        <taxon>Metazoa</taxon>
        <taxon>Ecdysozoa</taxon>
        <taxon>Arthropoda</taxon>
        <taxon>Hexapoda</taxon>
        <taxon>Insecta</taxon>
        <taxon>Pterygota</taxon>
        <taxon>Neoptera</taxon>
        <taxon>Paraneoptera</taxon>
        <taxon>Hemiptera</taxon>
        <taxon>Sternorrhyncha</taxon>
        <taxon>Psylloidea</taxon>
        <taxon>Psyllidae</taxon>
        <taxon>Diaphorininae</taxon>
        <taxon>Diaphorina</taxon>
    </lineage>
</organism>
<name>A0A1S4ERE9_DIACI</name>
<feature type="region of interest" description="Disordered" evidence="2">
    <location>
        <begin position="1"/>
        <end position="29"/>
    </location>
</feature>
<gene>
    <name evidence="4" type="primary">LOC108254270</name>
</gene>
<reference evidence="4" key="1">
    <citation type="submission" date="2025-08" db="UniProtKB">
        <authorList>
            <consortium name="RefSeq"/>
        </authorList>
    </citation>
    <scope>IDENTIFICATION</scope>
</reference>
<proteinExistence type="predicted"/>
<dbReference type="PANTHER" id="PTHR11207">
    <property type="entry name" value="RIBONUCLEASE III"/>
    <property type="match status" value="1"/>
</dbReference>
<protein>
    <submittedName>
        <fullName evidence="4">Ribonuclease 3</fullName>
    </submittedName>
</protein>
<dbReference type="RefSeq" id="XP_017304765.2">
    <property type="nucleotide sequence ID" value="XM_017449276.2"/>
</dbReference>